<evidence type="ECO:0000256" key="1">
    <source>
        <dbReference type="SAM" id="MobiDB-lite"/>
    </source>
</evidence>
<dbReference type="Proteomes" id="UP000279259">
    <property type="component" value="Unassembled WGS sequence"/>
</dbReference>
<evidence type="ECO:0000313" key="3">
    <source>
        <dbReference type="Proteomes" id="UP000279259"/>
    </source>
</evidence>
<feature type="compositionally biased region" description="Pro residues" evidence="1">
    <location>
        <begin position="12"/>
        <end position="25"/>
    </location>
</feature>
<feature type="region of interest" description="Disordered" evidence="1">
    <location>
        <begin position="12"/>
        <end position="37"/>
    </location>
</feature>
<keyword evidence="3" id="KW-1185">Reference proteome</keyword>
<dbReference type="OrthoDB" id="10347658at2759"/>
<comment type="caution">
    <text evidence="2">The sequence shown here is derived from an EMBL/GenBank/DDBJ whole genome shotgun (WGS) entry which is preliminary data.</text>
</comment>
<reference evidence="2 3" key="1">
    <citation type="submission" date="2018-11" db="EMBL/GenBank/DDBJ databases">
        <title>Genome sequence of Saitozyma podzolica DSM 27192.</title>
        <authorList>
            <person name="Aliyu H."/>
            <person name="Gorte O."/>
            <person name="Ochsenreither K."/>
        </authorList>
    </citation>
    <scope>NUCLEOTIDE SEQUENCE [LARGE SCALE GENOMIC DNA]</scope>
    <source>
        <strain evidence="2 3">DSM 27192</strain>
    </source>
</reference>
<sequence length="137" mass="15113">MYATLEVIALLPAPPPDIDPPPPYTLHPASSPADQVPLCPVSPRRIAPRQSAVPDPHRLATSLARARREYELTQDPTNWGARRTHPSWAATVRSTEETEPHGFWSWVGYLLSMMLPKSPLPLESVHIGASVHFGTLL</sequence>
<proteinExistence type="predicted"/>
<protein>
    <submittedName>
        <fullName evidence="2">Uncharacterized protein</fullName>
    </submittedName>
</protein>
<dbReference type="EMBL" id="RSCD01000010">
    <property type="protein sequence ID" value="RSH90588.1"/>
    <property type="molecule type" value="Genomic_DNA"/>
</dbReference>
<organism evidence="2 3">
    <name type="scientific">Saitozyma podzolica</name>
    <dbReference type="NCBI Taxonomy" id="1890683"/>
    <lineage>
        <taxon>Eukaryota</taxon>
        <taxon>Fungi</taxon>
        <taxon>Dikarya</taxon>
        <taxon>Basidiomycota</taxon>
        <taxon>Agaricomycotina</taxon>
        <taxon>Tremellomycetes</taxon>
        <taxon>Tremellales</taxon>
        <taxon>Trimorphomycetaceae</taxon>
        <taxon>Saitozyma</taxon>
    </lineage>
</organism>
<accession>A0A427YHM0</accession>
<dbReference type="AlphaFoldDB" id="A0A427YHM0"/>
<evidence type="ECO:0000313" key="2">
    <source>
        <dbReference type="EMBL" id="RSH90588.1"/>
    </source>
</evidence>
<gene>
    <name evidence="2" type="ORF">EHS25_001193</name>
</gene>
<name>A0A427YHM0_9TREE</name>